<comment type="caution">
    <text evidence="3">The sequence shown here is derived from an EMBL/GenBank/DDBJ whole genome shotgun (WGS) entry which is preliminary data.</text>
</comment>
<proteinExistence type="predicted"/>
<dbReference type="InterPro" id="IPR015940">
    <property type="entry name" value="UBA"/>
</dbReference>
<feature type="region of interest" description="Disordered" evidence="1">
    <location>
        <begin position="123"/>
        <end position="144"/>
    </location>
</feature>
<dbReference type="SUPFAM" id="SSF46934">
    <property type="entry name" value="UBA-like"/>
    <property type="match status" value="1"/>
</dbReference>
<gene>
    <name evidence="3" type="ORF">PHJA_002034600</name>
</gene>
<dbReference type="Gene3D" id="1.10.8.10">
    <property type="entry name" value="DNA helicase RuvA subunit, C-terminal domain"/>
    <property type="match status" value="1"/>
</dbReference>
<protein>
    <recommendedName>
        <fullName evidence="2">UBA domain-containing protein</fullName>
    </recommendedName>
</protein>
<keyword evidence="4" id="KW-1185">Reference proteome</keyword>
<feature type="compositionally biased region" description="Basic and acidic residues" evidence="1">
    <location>
        <begin position="54"/>
        <end position="65"/>
    </location>
</feature>
<organism evidence="3 4">
    <name type="scientific">Phtheirospermum japonicum</name>
    <dbReference type="NCBI Taxonomy" id="374723"/>
    <lineage>
        <taxon>Eukaryota</taxon>
        <taxon>Viridiplantae</taxon>
        <taxon>Streptophyta</taxon>
        <taxon>Embryophyta</taxon>
        <taxon>Tracheophyta</taxon>
        <taxon>Spermatophyta</taxon>
        <taxon>Magnoliopsida</taxon>
        <taxon>eudicotyledons</taxon>
        <taxon>Gunneridae</taxon>
        <taxon>Pentapetalae</taxon>
        <taxon>asterids</taxon>
        <taxon>lamiids</taxon>
        <taxon>Lamiales</taxon>
        <taxon>Orobanchaceae</taxon>
        <taxon>Orobanchaceae incertae sedis</taxon>
        <taxon>Phtheirospermum</taxon>
    </lineage>
</organism>
<dbReference type="PROSITE" id="PS50030">
    <property type="entry name" value="UBA"/>
    <property type="match status" value="1"/>
</dbReference>
<evidence type="ECO:0000313" key="3">
    <source>
        <dbReference type="EMBL" id="GFP98907.1"/>
    </source>
</evidence>
<evidence type="ECO:0000259" key="2">
    <source>
        <dbReference type="PROSITE" id="PS50030"/>
    </source>
</evidence>
<accession>A0A830CDU3</accession>
<sequence length="144" mass="15730">MGFAADLAAQALTAGGGDLHKATDCLLNGDNHPPPNSSSPIVQPKIIQFFNLHPKRDQNPPKTNEETEEDKQPISLIHPKKRPRLATNPEDSPKPLPHAPLSEQMRPRVLDEVVGQDHLLVADSLLDRSTDNSTTVATENRAAR</sequence>
<feature type="domain" description="UBA" evidence="2">
    <location>
        <begin position="1"/>
        <end position="29"/>
    </location>
</feature>
<evidence type="ECO:0000313" key="4">
    <source>
        <dbReference type="Proteomes" id="UP000653305"/>
    </source>
</evidence>
<evidence type="ECO:0000256" key="1">
    <source>
        <dbReference type="SAM" id="MobiDB-lite"/>
    </source>
</evidence>
<dbReference type="AlphaFoldDB" id="A0A830CDU3"/>
<name>A0A830CDU3_9LAMI</name>
<reference evidence="3" key="1">
    <citation type="submission" date="2020-07" db="EMBL/GenBank/DDBJ databases">
        <title>Ethylene signaling mediates host invasion by parasitic plants.</title>
        <authorList>
            <person name="Yoshida S."/>
        </authorList>
    </citation>
    <scope>NUCLEOTIDE SEQUENCE</scope>
    <source>
        <strain evidence="3">Okayama</strain>
    </source>
</reference>
<dbReference type="EMBL" id="BMAC01000547">
    <property type="protein sequence ID" value="GFP98907.1"/>
    <property type="molecule type" value="Genomic_DNA"/>
</dbReference>
<dbReference type="Proteomes" id="UP000653305">
    <property type="component" value="Unassembled WGS sequence"/>
</dbReference>
<dbReference type="InterPro" id="IPR009060">
    <property type="entry name" value="UBA-like_sf"/>
</dbReference>
<feature type="region of interest" description="Disordered" evidence="1">
    <location>
        <begin position="18"/>
        <end position="106"/>
    </location>
</feature>